<comment type="caution">
    <text evidence="3">The sequence shown here is derived from an EMBL/GenBank/DDBJ whole genome shotgun (WGS) entry which is preliminary data.</text>
</comment>
<evidence type="ECO:0000313" key="3">
    <source>
        <dbReference type="EMBL" id="KAB0396185.1"/>
    </source>
</evidence>
<reference evidence="3 4" key="1">
    <citation type="journal article" date="2019" name="PLoS ONE">
        <title>Genomic analyses reveal an absence of contemporary introgressive admixture between fin whales and blue whales, despite known hybrids.</title>
        <authorList>
            <person name="Westbury M.V."/>
            <person name="Petersen B."/>
            <person name="Lorenzen E.D."/>
        </authorList>
    </citation>
    <scope>NUCLEOTIDE SEQUENCE [LARGE SCALE GENOMIC DNA]</scope>
    <source>
        <strain evidence="3">FinWhale-01</strain>
    </source>
</reference>
<dbReference type="Proteomes" id="UP000437017">
    <property type="component" value="Unassembled WGS sequence"/>
</dbReference>
<dbReference type="InterPro" id="IPR016187">
    <property type="entry name" value="CTDL_fold"/>
</dbReference>
<dbReference type="InterPro" id="IPR016186">
    <property type="entry name" value="C-type_lectin-like/link_sf"/>
</dbReference>
<keyword evidence="1" id="KW-0430">Lectin</keyword>
<dbReference type="EMBL" id="SGJD01002234">
    <property type="protein sequence ID" value="KAB0396185.1"/>
    <property type="molecule type" value="Genomic_DNA"/>
</dbReference>
<dbReference type="Gene3D" id="3.10.100.10">
    <property type="entry name" value="Mannose-Binding Protein A, subunit A"/>
    <property type="match status" value="1"/>
</dbReference>
<sequence>GKFPEETALCTDQLSQRLHGLCVLLLCLVYNTQTWMDADMSAGICMRVSSFSSVSPFSTQITCQKRPSGHLVSVLGGVEGSFEASLLKNNLKIFSDIWIGLHDPTEDSEPNASGWEWSSTDVLNYVAWERNPATVSNPGYCERLSRNTGYLKWRDYNCYVNLPYVCKFTD</sequence>
<dbReference type="PRINTS" id="PR01504">
    <property type="entry name" value="PNCREATITSAP"/>
</dbReference>
<dbReference type="OrthoDB" id="418245at2759"/>
<evidence type="ECO:0000259" key="2">
    <source>
        <dbReference type="PROSITE" id="PS50041"/>
    </source>
</evidence>
<name>A0A643C8P5_BALPH</name>
<dbReference type="InterPro" id="IPR001304">
    <property type="entry name" value="C-type_lectin-like"/>
</dbReference>
<dbReference type="Pfam" id="PF00059">
    <property type="entry name" value="Lectin_C"/>
    <property type="match status" value="1"/>
</dbReference>
<organism evidence="3 4">
    <name type="scientific">Balaenoptera physalus</name>
    <name type="common">Fin whale</name>
    <name type="synonym">Balaena physalus</name>
    <dbReference type="NCBI Taxonomy" id="9770"/>
    <lineage>
        <taxon>Eukaryota</taxon>
        <taxon>Metazoa</taxon>
        <taxon>Chordata</taxon>
        <taxon>Craniata</taxon>
        <taxon>Vertebrata</taxon>
        <taxon>Euteleostomi</taxon>
        <taxon>Mammalia</taxon>
        <taxon>Eutheria</taxon>
        <taxon>Laurasiatheria</taxon>
        <taxon>Artiodactyla</taxon>
        <taxon>Whippomorpha</taxon>
        <taxon>Cetacea</taxon>
        <taxon>Mysticeti</taxon>
        <taxon>Balaenopteridae</taxon>
        <taxon>Balaenoptera</taxon>
    </lineage>
</organism>
<evidence type="ECO:0000313" key="4">
    <source>
        <dbReference type="Proteomes" id="UP000437017"/>
    </source>
</evidence>
<dbReference type="GO" id="GO:0030246">
    <property type="term" value="F:carbohydrate binding"/>
    <property type="evidence" value="ECO:0007669"/>
    <property type="project" value="UniProtKB-KW"/>
</dbReference>
<gene>
    <name evidence="3" type="ORF">E2I00_013646</name>
</gene>
<dbReference type="SUPFAM" id="SSF56436">
    <property type="entry name" value="C-type lectin-like"/>
    <property type="match status" value="1"/>
</dbReference>
<keyword evidence="4" id="KW-1185">Reference proteome</keyword>
<feature type="domain" description="C-type lectin" evidence="2">
    <location>
        <begin position="41"/>
        <end position="167"/>
    </location>
</feature>
<dbReference type="AlphaFoldDB" id="A0A643C8P5"/>
<protein>
    <recommendedName>
        <fullName evidence="2">C-type lectin domain-containing protein</fullName>
    </recommendedName>
</protein>
<dbReference type="InterPro" id="IPR050111">
    <property type="entry name" value="C-type_lectin/snaclec_domain"/>
</dbReference>
<feature type="non-terminal residue" evidence="3">
    <location>
        <position position="1"/>
    </location>
</feature>
<evidence type="ECO:0000256" key="1">
    <source>
        <dbReference type="ARBA" id="ARBA00022734"/>
    </source>
</evidence>
<dbReference type="SMART" id="SM00034">
    <property type="entry name" value="CLECT"/>
    <property type="match status" value="1"/>
</dbReference>
<proteinExistence type="predicted"/>
<accession>A0A643C8P5</accession>
<dbReference type="PROSITE" id="PS50041">
    <property type="entry name" value="C_TYPE_LECTIN_2"/>
    <property type="match status" value="1"/>
</dbReference>
<dbReference type="PANTHER" id="PTHR22803">
    <property type="entry name" value="MANNOSE, PHOSPHOLIPASE, LECTIN RECEPTOR RELATED"/>
    <property type="match status" value="1"/>
</dbReference>